<feature type="chain" id="PRO_5022090696" evidence="1">
    <location>
        <begin position="27"/>
        <end position="378"/>
    </location>
</feature>
<dbReference type="SUPFAM" id="SSF56601">
    <property type="entry name" value="beta-lactamase/transpeptidase-like"/>
    <property type="match status" value="1"/>
</dbReference>
<evidence type="ECO:0000256" key="1">
    <source>
        <dbReference type="SAM" id="SignalP"/>
    </source>
</evidence>
<keyword evidence="3" id="KW-0378">Hydrolase</keyword>
<gene>
    <name evidence="3" type="ORF">FB471_4411</name>
</gene>
<reference evidence="3 4" key="1">
    <citation type="submission" date="2019-06" db="EMBL/GenBank/DDBJ databases">
        <title>Sequencing the genomes of 1000 actinobacteria strains.</title>
        <authorList>
            <person name="Klenk H.-P."/>
        </authorList>
    </citation>
    <scope>NUCLEOTIDE SEQUENCE [LARGE SCALE GENOMIC DNA]</scope>
    <source>
        <strain evidence="3 4">DSM 45679</strain>
    </source>
</reference>
<dbReference type="PANTHER" id="PTHR46825:SF7">
    <property type="entry name" value="D-ALANYL-D-ALANINE CARBOXYPEPTIDASE"/>
    <property type="match status" value="1"/>
</dbReference>
<dbReference type="InterPro" id="IPR012338">
    <property type="entry name" value="Beta-lactam/transpept-like"/>
</dbReference>
<accession>A0A542DNC7</accession>
<dbReference type="EMBL" id="VFML01000001">
    <property type="protein sequence ID" value="TQJ04609.1"/>
    <property type="molecule type" value="Genomic_DNA"/>
</dbReference>
<dbReference type="InterPro" id="IPR050491">
    <property type="entry name" value="AmpC-like"/>
</dbReference>
<dbReference type="GO" id="GO:0004180">
    <property type="term" value="F:carboxypeptidase activity"/>
    <property type="evidence" value="ECO:0007669"/>
    <property type="project" value="UniProtKB-KW"/>
</dbReference>
<keyword evidence="3" id="KW-0121">Carboxypeptidase</keyword>
<dbReference type="InterPro" id="IPR001466">
    <property type="entry name" value="Beta-lactam-related"/>
</dbReference>
<sequence>MRLLRTCGAALLAAATLMAMAVPVSAEPADSTHSLPRGQLQAELEKLVDSGEATAALLRISQGWRHWSTAAGVRDLESRRPARREGKFRIASTTKAFTATVVLQLVDEGRVGLDAPVERYLPGLVPNGENITVRQVLNHSSGLDDFASHPGYEAWNYAALQHSYTPEEVLEFAFSHPPLFPPGQDWDYSNTNYVLAGQLVEAVTGNSWAEEVRHRILWPLGLWSTTLPGTSERIPQPYAHGYMEVSPAEGQPPELIDVSHINPSMISSAGEIISTTADLDRFFGALLGGRLTSAESLAEMRTPAEHSPPQLRYGLGLHATTLSCGVTVWGHNGGALGYTTIAGRSDEGRQLTLSVNPYRDNLPGEPITRIGDLAFCDR</sequence>
<dbReference type="Proteomes" id="UP000320876">
    <property type="component" value="Unassembled WGS sequence"/>
</dbReference>
<comment type="caution">
    <text evidence="3">The sequence shown here is derived from an EMBL/GenBank/DDBJ whole genome shotgun (WGS) entry which is preliminary data.</text>
</comment>
<evidence type="ECO:0000313" key="4">
    <source>
        <dbReference type="Proteomes" id="UP000320876"/>
    </source>
</evidence>
<evidence type="ECO:0000313" key="3">
    <source>
        <dbReference type="EMBL" id="TQJ04609.1"/>
    </source>
</evidence>
<dbReference type="Pfam" id="PF00144">
    <property type="entry name" value="Beta-lactamase"/>
    <property type="match status" value="1"/>
</dbReference>
<feature type="signal peptide" evidence="1">
    <location>
        <begin position="1"/>
        <end position="26"/>
    </location>
</feature>
<dbReference type="Gene3D" id="3.40.710.10">
    <property type="entry name" value="DD-peptidase/beta-lactamase superfamily"/>
    <property type="match status" value="1"/>
</dbReference>
<keyword evidence="1" id="KW-0732">Signal</keyword>
<name>A0A542DNC7_AMYCI</name>
<dbReference type="PANTHER" id="PTHR46825">
    <property type="entry name" value="D-ALANYL-D-ALANINE-CARBOXYPEPTIDASE/ENDOPEPTIDASE AMPH"/>
    <property type="match status" value="1"/>
</dbReference>
<keyword evidence="4" id="KW-1185">Reference proteome</keyword>
<evidence type="ECO:0000259" key="2">
    <source>
        <dbReference type="Pfam" id="PF00144"/>
    </source>
</evidence>
<keyword evidence="3" id="KW-0645">Protease</keyword>
<organism evidence="3 4">
    <name type="scientific">Amycolatopsis cihanbeyliensis</name>
    <dbReference type="NCBI Taxonomy" id="1128664"/>
    <lineage>
        <taxon>Bacteria</taxon>
        <taxon>Bacillati</taxon>
        <taxon>Actinomycetota</taxon>
        <taxon>Actinomycetes</taxon>
        <taxon>Pseudonocardiales</taxon>
        <taxon>Pseudonocardiaceae</taxon>
        <taxon>Amycolatopsis</taxon>
    </lineage>
</organism>
<dbReference type="RefSeq" id="WP_170220890.1">
    <property type="nucleotide sequence ID" value="NZ_VFML01000001.1"/>
</dbReference>
<protein>
    <submittedName>
        <fullName evidence="3">D-alanyl-D-alanine carboxypeptidase</fullName>
    </submittedName>
</protein>
<feature type="domain" description="Beta-lactamase-related" evidence="2">
    <location>
        <begin position="47"/>
        <end position="342"/>
    </location>
</feature>
<dbReference type="AlphaFoldDB" id="A0A542DNC7"/>
<proteinExistence type="predicted"/>